<protein>
    <recommendedName>
        <fullName evidence="1">DNA2/NAM7 helicase-like C-terminal domain-containing protein</fullName>
    </recommendedName>
</protein>
<feature type="domain" description="DNA2/NAM7 helicase-like C-terminal" evidence="1">
    <location>
        <begin position="1005"/>
        <end position="1214"/>
    </location>
</feature>
<dbReference type="InterPro" id="IPR047187">
    <property type="entry name" value="SF1_C_Upf1"/>
</dbReference>
<dbReference type="SUPFAM" id="SSF52540">
    <property type="entry name" value="P-loop containing nucleoside triphosphate hydrolases"/>
    <property type="match status" value="1"/>
</dbReference>
<dbReference type="HOGENOM" id="CLU_004861_1_0_2"/>
<dbReference type="Gene3D" id="3.40.50.300">
    <property type="entry name" value="P-loop containing nucleotide triphosphate hydrolases"/>
    <property type="match status" value="2"/>
</dbReference>
<reference evidence="3" key="1">
    <citation type="journal article" date="2016" name="Stand. Genomic Sci.">
        <title>Complete genome sequence of Methanospirillum hungatei type strain JF1.</title>
        <authorList>
            <person name="Gunsalus R.P."/>
            <person name="Cook L.E."/>
            <person name="Crable B."/>
            <person name="Rohlin L."/>
            <person name="McDonald E."/>
            <person name="Mouttaki H."/>
            <person name="Sieber J.R."/>
            <person name="Poweleit N."/>
            <person name="Zhou H."/>
            <person name="Lapidus A.L."/>
            <person name="Daligault H.E."/>
            <person name="Land M."/>
            <person name="Gilna P."/>
            <person name="Ivanova N."/>
            <person name="Kyrpides N."/>
            <person name="Culley D.E."/>
            <person name="McInerney M.J."/>
        </authorList>
    </citation>
    <scope>NUCLEOTIDE SEQUENCE [LARGE SCALE GENOMIC DNA]</scope>
    <source>
        <strain evidence="3">ATCC 27890 / DSM 864 / NBRC 100397 / JF-1</strain>
    </source>
</reference>
<organism evidence="2 3">
    <name type="scientific">Methanospirillum hungatei JF-1 (strain ATCC 27890 / DSM 864 / NBRC 100397 / JF-1)</name>
    <dbReference type="NCBI Taxonomy" id="323259"/>
    <lineage>
        <taxon>Archaea</taxon>
        <taxon>Methanobacteriati</taxon>
        <taxon>Methanobacteriota</taxon>
        <taxon>Stenosarchaea group</taxon>
        <taxon>Methanomicrobia</taxon>
        <taxon>Methanomicrobiales</taxon>
        <taxon>Methanospirillaceae</taxon>
        <taxon>Methanospirillum</taxon>
    </lineage>
</organism>
<dbReference type="Pfam" id="PF13087">
    <property type="entry name" value="AAA_12"/>
    <property type="match status" value="1"/>
</dbReference>
<dbReference type="GO" id="GO:0006369">
    <property type="term" value="P:termination of RNA polymerase II transcription"/>
    <property type="evidence" value="ECO:0007669"/>
    <property type="project" value="TreeGrafter"/>
</dbReference>
<dbReference type="KEGG" id="mhu:Mhun_1511"/>
<keyword evidence="3" id="KW-1185">Reference proteome</keyword>
<sequence>MTKYNLSPSLIARYYYFGCDRHLRYNASPVEERTRIHIPESKFQQSLALAAILQSGFEWEEEVITNRITGKIHIADRDGPLHKRTHTLDETLSILKTMKPGEYLYQPTIVMPQSLIKELGIDTEKFAFPPCRPDLLFMAEIDGKPTLQVIDVKASDALKQSHQIQIALYALILEAIAEKEHLPFTVDLTRGFVWLYNTDAPEIFELSHSLSIVREFLRFNLETIFTDDIESVFWHLNFRCEWCEFYENCREEAERTHSVSLIPYLSTPARMYLREAEWGGEPINTIPELREFLKDPASEDILNSCGSLRNNRKRLMHTVKSLEEGALVSHGGSTIALPVSEGIRFFLTLQEDPVSGRLAVLGYRWTAYDKEVLGNNVGTFVSIARNADDCLHAQTEFLQNVFSTLKQVADYNYGKEWARQVSVQVYVFDGFELTLFNRLLFDSLKVPDLAPLALHLLFHFQETVLSTADKQPANEVVYPIIVLSKVIRELLAVPVHITYRLPDILKNLPSPGFDFQITPSKFFWFNLSNIMKSDPLFKYWKTGDEKDRDAIRNEVNRRLTGTGSILGGIRDQVKDRLFAYPQRFSFPSQANFRNTELSQIGFIVRYESFMGAMAIREERCLPMSERIEHGSAIPLTYRYETMDGAHVFELDSPLDEGLFESNSYSFRAILTDTSEEGNIQQMKMNDYQSRNRPYLPNHLPALMSASDVSPFTVDDEGNIREIIMNIAYKSCHTPFEDGEKAILHPRFMDYNSDKIFKQLIEIDQKEDSLFLQLLRDPAGFSSPLSPDAKITSKALEYIRSADFMPSKEKAFDTVLTRRMTLIWGPPGTGKTHFLAKSVVALLQAYKSAGKRFRILVTAFTHTAIENLLWEIRDNLTDAGLSDDVLLGKLDRLTEQSQDGFDLIDSQGLAASSSTEPYLILGGTVYAIKKYETNLGQFDMLVVDETSQMKFGEFSLVIGILKTDGRLVLAGDDMQLPPLIQGEYPEPDDGLPGLYDSVFSYLRYRDSGNVYTCQLLENFRMNTTLSRFPAETLYGNGYIPATAKIAGRKLLITDPCDAADDEGSEFLKWALDPDYPLVLCIVDNVRATVDNMVEADLTARLACYLKKCMINHKTNETFPDTLKGHKQFWGSGLFIVCPHHAQIRLIRKLLNKSMTWHHPPFVDTVDKMQGQESQAVIASYGVSDIETAMSEANFIYSLNRLNVTVTRAKTKCILFISRPLLDQSYELLKNKYAMAGLNHMFNLRRFCERNGDERVFPALFAEGGEKAEITVYRGRV</sequence>
<dbReference type="Gene3D" id="3.90.320.10">
    <property type="match status" value="1"/>
</dbReference>
<dbReference type="eggNOG" id="arCOG00806">
    <property type="taxonomic scope" value="Archaea"/>
</dbReference>
<dbReference type="EnsemblBacteria" id="ABD41244">
    <property type="protein sequence ID" value="ABD41244"/>
    <property type="gene ID" value="Mhun_1511"/>
</dbReference>
<name>Q2FNR5_METHJ</name>
<dbReference type="AlphaFoldDB" id="Q2FNR5"/>
<dbReference type="GeneID" id="3922449"/>
<dbReference type="CDD" id="cd18808">
    <property type="entry name" value="SF1_C_Upf1"/>
    <property type="match status" value="1"/>
</dbReference>
<dbReference type="GO" id="GO:0001147">
    <property type="term" value="F:transcription termination site sequence-specific DNA binding"/>
    <property type="evidence" value="ECO:0007669"/>
    <property type="project" value="TreeGrafter"/>
</dbReference>
<dbReference type="Proteomes" id="UP000001941">
    <property type="component" value="Chromosome"/>
</dbReference>
<dbReference type="PANTHER" id="PTHR10887:SF495">
    <property type="entry name" value="HELICASE SENATAXIN ISOFORM X1-RELATED"/>
    <property type="match status" value="1"/>
</dbReference>
<dbReference type="InterPro" id="IPR027417">
    <property type="entry name" value="P-loop_NTPase"/>
</dbReference>
<evidence type="ECO:0000313" key="3">
    <source>
        <dbReference type="Proteomes" id="UP000001941"/>
    </source>
</evidence>
<dbReference type="InterPro" id="IPR045055">
    <property type="entry name" value="DNA2/NAM7-like"/>
</dbReference>
<evidence type="ECO:0000313" key="2">
    <source>
        <dbReference type="EMBL" id="ABD41244.1"/>
    </source>
</evidence>
<evidence type="ECO:0000259" key="1">
    <source>
        <dbReference type="Pfam" id="PF13087"/>
    </source>
</evidence>
<dbReference type="InParanoid" id="Q2FNR5"/>
<dbReference type="InterPro" id="IPR011604">
    <property type="entry name" value="PDDEXK-like_dom_sf"/>
</dbReference>
<dbReference type="CDD" id="cd17934">
    <property type="entry name" value="DEXXQc_Upf1-like"/>
    <property type="match status" value="1"/>
</dbReference>
<dbReference type="PANTHER" id="PTHR10887">
    <property type="entry name" value="DNA2/NAM7 HELICASE FAMILY"/>
    <property type="match status" value="1"/>
</dbReference>
<accession>Q2FNR5</accession>
<dbReference type="InterPro" id="IPR041679">
    <property type="entry name" value="DNA2/NAM7-like_C"/>
</dbReference>
<gene>
    <name evidence="2" type="ordered locus">Mhun_1511</name>
</gene>
<dbReference type="RefSeq" id="WP_011448513.1">
    <property type="nucleotide sequence ID" value="NC_007796.1"/>
</dbReference>
<dbReference type="OrthoDB" id="45637at2157"/>
<dbReference type="STRING" id="323259.Mhun_1511"/>
<proteinExistence type="predicted"/>
<dbReference type="EMBL" id="CP000254">
    <property type="protein sequence ID" value="ABD41244.1"/>
    <property type="molecule type" value="Genomic_DNA"/>
</dbReference>
<dbReference type="Pfam" id="PF13245">
    <property type="entry name" value="AAA_19"/>
    <property type="match status" value="1"/>
</dbReference>